<dbReference type="Pfam" id="PF00583">
    <property type="entry name" value="Acetyltransf_1"/>
    <property type="match status" value="1"/>
</dbReference>
<reference evidence="4 5" key="1">
    <citation type="submission" date="2017-09" db="EMBL/GenBank/DDBJ databases">
        <title>Depth-based differentiation of microbial function through sediment-hosted aquifers and enrichment of novel symbionts in the deep terrestrial subsurface.</title>
        <authorList>
            <person name="Probst A.J."/>
            <person name="Ladd B."/>
            <person name="Jarett J.K."/>
            <person name="Geller-Mcgrath D.E."/>
            <person name="Sieber C.M."/>
            <person name="Emerson J.B."/>
            <person name="Anantharaman K."/>
            <person name="Thomas B.C."/>
            <person name="Malmstrom R."/>
            <person name="Stieglmeier M."/>
            <person name="Klingl A."/>
            <person name="Woyke T."/>
            <person name="Ryan C.M."/>
            <person name="Banfield J.F."/>
        </authorList>
    </citation>
    <scope>NUCLEOTIDE SEQUENCE [LARGE SCALE GENOMIC DNA]</scope>
    <source>
        <strain evidence="4">CG_4_10_14_0_8_um_filter_42_10</strain>
    </source>
</reference>
<protein>
    <submittedName>
        <fullName evidence="4">GNAT family N-acetyltransferase</fullName>
    </submittedName>
</protein>
<keyword evidence="2" id="KW-0012">Acyltransferase</keyword>
<dbReference type="CDD" id="cd04301">
    <property type="entry name" value="NAT_SF"/>
    <property type="match status" value="1"/>
</dbReference>
<organism evidence="4 5">
    <name type="scientific">Candidatus Kerfeldbacteria bacterium CG_4_10_14_0_8_um_filter_42_10</name>
    <dbReference type="NCBI Taxonomy" id="2014248"/>
    <lineage>
        <taxon>Bacteria</taxon>
        <taxon>Candidatus Kerfeldiibacteriota</taxon>
    </lineage>
</organism>
<evidence type="ECO:0000313" key="5">
    <source>
        <dbReference type="Proteomes" id="UP000230779"/>
    </source>
</evidence>
<comment type="caution">
    <text evidence="4">The sequence shown here is derived from an EMBL/GenBank/DDBJ whole genome shotgun (WGS) entry which is preliminary data.</text>
</comment>
<dbReference type="InterPro" id="IPR016181">
    <property type="entry name" value="Acyl_CoA_acyltransferase"/>
</dbReference>
<keyword evidence="1 4" id="KW-0808">Transferase</keyword>
<dbReference type="SUPFAM" id="SSF55729">
    <property type="entry name" value="Acyl-CoA N-acyltransferases (Nat)"/>
    <property type="match status" value="1"/>
</dbReference>
<dbReference type="AlphaFoldDB" id="A0A2M7RL60"/>
<dbReference type="InterPro" id="IPR050680">
    <property type="entry name" value="YpeA/RimI_acetyltransf"/>
</dbReference>
<sequence length="150" mass="17349">MDISNLEYKSKTATEAEIYTHLKECDDNFIPPLSEKVDVQEYSKKLYGKSVTFEAWSKNILAGLVAAYFNDPKNQTGYITNVSLIKDYSGRGIASRLIEDCIQYAKQNKFREIRLEVNKDNGPAIHLYKKYGFIEYEKNDNSLFMMFKVS</sequence>
<feature type="domain" description="N-acetyltransferase" evidence="3">
    <location>
        <begin position="8"/>
        <end position="150"/>
    </location>
</feature>
<accession>A0A2M7RL60</accession>
<dbReference type="GO" id="GO:0016747">
    <property type="term" value="F:acyltransferase activity, transferring groups other than amino-acyl groups"/>
    <property type="evidence" value="ECO:0007669"/>
    <property type="project" value="InterPro"/>
</dbReference>
<dbReference type="Proteomes" id="UP000230779">
    <property type="component" value="Unassembled WGS sequence"/>
</dbReference>
<dbReference type="Gene3D" id="3.40.630.30">
    <property type="match status" value="1"/>
</dbReference>
<evidence type="ECO:0000313" key="4">
    <source>
        <dbReference type="EMBL" id="PIY97322.1"/>
    </source>
</evidence>
<proteinExistence type="predicted"/>
<evidence type="ECO:0000259" key="3">
    <source>
        <dbReference type="PROSITE" id="PS51186"/>
    </source>
</evidence>
<dbReference type="EMBL" id="PFMD01000002">
    <property type="protein sequence ID" value="PIY97322.1"/>
    <property type="molecule type" value="Genomic_DNA"/>
</dbReference>
<dbReference type="InterPro" id="IPR000182">
    <property type="entry name" value="GNAT_dom"/>
</dbReference>
<gene>
    <name evidence="4" type="ORF">COY66_00290</name>
</gene>
<evidence type="ECO:0000256" key="1">
    <source>
        <dbReference type="ARBA" id="ARBA00022679"/>
    </source>
</evidence>
<evidence type="ECO:0000256" key="2">
    <source>
        <dbReference type="ARBA" id="ARBA00023315"/>
    </source>
</evidence>
<dbReference type="PANTHER" id="PTHR43420">
    <property type="entry name" value="ACETYLTRANSFERASE"/>
    <property type="match status" value="1"/>
</dbReference>
<name>A0A2M7RL60_9BACT</name>
<dbReference type="PROSITE" id="PS51186">
    <property type="entry name" value="GNAT"/>
    <property type="match status" value="1"/>
</dbReference>